<sequence length="20" mass="2483">MRKHSFRWRPSPTLGIVWLD</sequence>
<dbReference type="EMBL" id="GBRH01158713">
    <property type="protein sequence ID" value="JAE39183.1"/>
    <property type="molecule type" value="Transcribed_RNA"/>
</dbReference>
<reference evidence="1" key="2">
    <citation type="journal article" date="2015" name="Data Brief">
        <title>Shoot transcriptome of the giant reed, Arundo donax.</title>
        <authorList>
            <person name="Barrero R.A."/>
            <person name="Guerrero F.D."/>
            <person name="Moolhuijzen P."/>
            <person name="Goolsby J.A."/>
            <person name="Tidwell J."/>
            <person name="Bellgard S.E."/>
            <person name="Bellgard M.I."/>
        </authorList>
    </citation>
    <scope>NUCLEOTIDE SEQUENCE</scope>
    <source>
        <tissue evidence="1">Shoot tissue taken approximately 20 cm above the soil surface</tissue>
    </source>
</reference>
<reference evidence="1" key="1">
    <citation type="submission" date="2014-09" db="EMBL/GenBank/DDBJ databases">
        <authorList>
            <person name="Magalhaes I.L.F."/>
            <person name="Oliveira U."/>
            <person name="Santos F.R."/>
            <person name="Vidigal T.H.D.A."/>
            <person name="Brescovit A.D."/>
            <person name="Santos A.J."/>
        </authorList>
    </citation>
    <scope>NUCLEOTIDE SEQUENCE</scope>
    <source>
        <tissue evidence="1">Shoot tissue taken approximately 20 cm above the soil surface</tissue>
    </source>
</reference>
<proteinExistence type="predicted"/>
<organism evidence="1">
    <name type="scientific">Arundo donax</name>
    <name type="common">Giant reed</name>
    <name type="synonym">Donax arundinaceus</name>
    <dbReference type="NCBI Taxonomy" id="35708"/>
    <lineage>
        <taxon>Eukaryota</taxon>
        <taxon>Viridiplantae</taxon>
        <taxon>Streptophyta</taxon>
        <taxon>Embryophyta</taxon>
        <taxon>Tracheophyta</taxon>
        <taxon>Spermatophyta</taxon>
        <taxon>Magnoliopsida</taxon>
        <taxon>Liliopsida</taxon>
        <taxon>Poales</taxon>
        <taxon>Poaceae</taxon>
        <taxon>PACMAD clade</taxon>
        <taxon>Arundinoideae</taxon>
        <taxon>Arundineae</taxon>
        <taxon>Arundo</taxon>
    </lineage>
</organism>
<name>A0A0A9I200_ARUDO</name>
<evidence type="ECO:0000313" key="1">
    <source>
        <dbReference type="EMBL" id="JAE39183.1"/>
    </source>
</evidence>
<protein>
    <submittedName>
        <fullName evidence="1">Uncharacterized protein</fullName>
    </submittedName>
</protein>
<accession>A0A0A9I200</accession>
<dbReference type="AlphaFoldDB" id="A0A0A9I200"/>